<dbReference type="InterPro" id="IPR051022">
    <property type="entry name" value="Notch_Cell-Fate_Det"/>
</dbReference>
<dbReference type="InterPro" id="IPR000742">
    <property type="entry name" value="EGF"/>
</dbReference>
<dbReference type="SMART" id="SM00051">
    <property type="entry name" value="DSL"/>
    <property type="match status" value="1"/>
</dbReference>
<feature type="chain" id="PRO_5024380929" description="Delta-like protein" evidence="12">
    <location>
        <begin position="29"/>
        <end position="499"/>
    </location>
</feature>
<comment type="subcellular location">
    <subcellularLocation>
        <location evidence="9">Membrane</location>
        <topology evidence="9">Single-pass type I membrane protein</topology>
    </subcellularLocation>
</comment>
<reference evidence="15" key="1">
    <citation type="submission" date="2019-11" db="UniProtKB">
        <authorList>
            <consortium name="WormBaseParasite"/>
        </authorList>
    </citation>
    <scope>IDENTIFICATION</scope>
</reference>
<evidence type="ECO:0000256" key="2">
    <source>
        <dbReference type="ARBA" id="ARBA00022536"/>
    </source>
</evidence>
<evidence type="ECO:0000259" key="14">
    <source>
        <dbReference type="PROSITE" id="PS51051"/>
    </source>
</evidence>
<dbReference type="GO" id="GO:0045197">
    <property type="term" value="P:establishment or maintenance of epithelial cell apical/basal polarity"/>
    <property type="evidence" value="ECO:0007669"/>
    <property type="project" value="TreeGrafter"/>
</dbReference>
<dbReference type="PROSITE" id="PS51051">
    <property type="entry name" value="DSL"/>
    <property type="match status" value="1"/>
</dbReference>
<feature type="disulfide bond" evidence="7">
    <location>
        <begin position="354"/>
        <end position="363"/>
    </location>
</feature>
<dbReference type="AlphaFoldDB" id="A0A5K3EYV0"/>
<keyword evidence="5" id="KW-0221">Differentiation</keyword>
<comment type="caution">
    <text evidence="7">Lacks conserved residue(s) required for the propagation of feature annotation.</text>
</comment>
<dbReference type="GO" id="GO:0030154">
    <property type="term" value="P:cell differentiation"/>
    <property type="evidence" value="ECO:0007669"/>
    <property type="project" value="UniProtKB-KW"/>
</dbReference>
<keyword evidence="9 11" id="KW-0812">Transmembrane</keyword>
<evidence type="ECO:0000256" key="11">
    <source>
        <dbReference type="SAM" id="Phobius"/>
    </source>
</evidence>
<keyword evidence="3 9" id="KW-0732">Signal</keyword>
<feature type="disulfide bond" evidence="7">
    <location>
        <begin position="335"/>
        <end position="352"/>
    </location>
</feature>
<evidence type="ECO:0000256" key="4">
    <source>
        <dbReference type="ARBA" id="ARBA00022737"/>
    </source>
</evidence>
<evidence type="ECO:0000256" key="8">
    <source>
        <dbReference type="PROSITE-ProRule" id="PRU00377"/>
    </source>
</evidence>
<dbReference type="WBParaSite" id="MCU_003583-RB">
    <property type="protein sequence ID" value="MCU_003583-RB"/>
    <property type="gene ID" value="MCU_003583"/>
</dbReference>
<dbReference type="CDD" id="cd00054">
    <property type="entry name" value="EGF_CA"/>
    <property type="match status" value="2"/>
</dbReference>
<comment type="function">
    <text evidence="9">Putative Notch ligand involved in the mediation of Notch signaling.</text>
</comment>
<dbReference type="Pfam" id="PF01414">
    <property type="entry name" value="DSL"/>
    <property type="match status" value="1"/>
</dbReference>
<dbReference type="Gene3D" id="2.10.25.10">
    <property type="entry name" value="Laminin"/>
    <property type="match status" value="2"/>
</dbReference>
<feature type="disulfide bond" evidence="8">
    <location>
        <begin position="174"/>
        <end position="183"/>
    </location>
</feature>
<dbReference type="SMART" id="SM00181">
    <property type="entry name" value="EGF"/>
    <property type="match status" value="4"/>
</dbReference>
<dbReference type="GO" id="GO:0007157">
    <property type="term" value="P:heterophilic cell-cell adhesion via plasma membrane cell adhesion molecules"/>
    <property type="evidence" value="ECO:0007669"/>
    <property type="project" value="TreeGrafter"/>
</dbReference>
<evidence type="ECO:0000256" key="9">
    <source>
        <dbReference type="RuleBase" id="RU280815"/>
    </source>
</evidence>
<accession>A0A5K3EYV0</accession>
<dbReference type="GO" id="GO:0007154">
    <property type="term" value="P:cell communication"/>
    <property type="evidence" value="ECO:0007669"/>
    <property type="project" value="InterPro"/>
</dbReference>
<evidence type="ECO:0000256" key="12">
    <source>
        <dbReference type="SAM" id="SignalP"/>
    </source>
</evidence>
<keyword evidence="9 11" id="KW-1133">Transmembrane helix</keyword>
<feature type="signal peptide" evidence="12">
    <location>
        <begin position="1"/>
        <end position="28"/>
    </location>
</feature>
<feature type="compositionally biased region" description="Polar residues" evidence="10">
    <location>
        <begin position="457"/>
        <end position="471"/>
    </location>
</feature>
<dbReference type="PANTHER" id="PTHR24049">
    <property type="entry name" value="CRUMBS FAMILY MEMBER"/>
    <property type="match status" value="1"/>
</dbReference>
<evidence type="ECO:0000313" key="15">
    <source>
        <dbReference type="WBParaSite" id="MCU_003583-RB"/>
    </source>
</evidence>
<evidence type="ECO:0000256" key="7">
    <source>
        <dbReference type="PROSITE-ProRule" id="PRU00076"/>
    </source>
</evidence>
<feature type="disulfide bond" evidence="7">
    <location>
        <begin position="281"/>
        <end position="290"/>
    </location>
</feature>
<dbReference type="SUPFAM" id="SSF57196">
    <property type="entry name" value="EGF/Laminin"/>
    <property type="match status" value="2"/>
</dbReference>
<protein>
    <recommendedName>
        <fullName evidence="9">Delta-like protein</fullName>
    </recommendedName>
</protein>
<keyword evidence="1 9" id="KW-0217">Developmental protein</keyword>
<feature type="disulfide bond" evidence="8">
    <location>
        <begin position="204"/>
        <end position="213"/>
    </location>
</feature>
<dbReference type="Gene3D" id="2.10.25.140">
    <property type="match status" value="1"/>
</dbReference>
<feature type="domain" description="EGF-like" evidence="13">
    <location>
        <begin position="252"/>
        <end position="291"/>
    </location>
</feature>
<dbReference type="PROSITE" id="PS50026">
    <property type="entry name" value="EGF_3"/>
    <property type="match status" value="2"/>
</dbReference>
<evidence type="ECO:0000256" key="10">
    <source>
        <dbReference type="SAM" id="MobiDB-lite"/>
    </source>
</evidence>
<evidence type="ECO:0000256" key="1">
    <source>
        <dbReference type="ARBA" id="ARBA00022473"/>
    </source>
</evidence>
<feature type="region of interest" description="Disordered" evidence="10">
    <location>
        <begin position="457"/>
        <end position="499"/>
    </location>
</feature>
<dbReference type="PROSITE" id="PS00022">
    <property type="entry name" value="EGF_1"/>
    <property type="match status" value="2"/>
</dbReference>
<dbReference type="GO" id="GO:0005886">
    <property type="term" value="C:plasma membrane"/>
    <property type="evidence" value="ECO:0007669"/>
    <property type="project" value="TreeGrafter"/>
</dbReference>
<dbReference type="Pfam" id="PF00008">
    <property type="entry name" value="EGF"/>
    <property type="match status" value="1"/>
</dbReference>
<feature type="domain" description="DSL" evidence="14">
    <location>
        <begin position="172"/>
        <end position="213"/>
    </location>
</feature>
<proteinExistence type="predicted"/>
<evidence type="ECO:0000256" key="6">
    <source>
        <dbReference type="ARBA" id="ARBA00023157"/>
    </source>
</evidence>
<dbReference type="GO" id="GO:0032991">
    <property type="term" value="C:protein-containing complex"/>
    <property type="evidence" value="ECO:0007669"/>
    <property type="project" value="TreeGrafter"/>
</dbReference>
<keyword evidence="9 11" id="KW-0472">Membrane</keyword>
<keyword evidence="6 7" id="KW-1015">Disulfide bond</keyword>
<keyword evidence="2 7" id="KW-0245">EGF-like domain</keyword>
<sequence length="499" mass="55352">MAKTTITELCNVPLLILAILVRSSPSQSLLGYAAIGTLEIIYSNPENILQNRHVCDLLPHDRACDVYFEICFSSEYGECDIFQYRSKIFKDSSNVRIVGDSAIIMFLKSPLPDQVDVKVTAFDHDAISVHDLIGVFTATNVSIVATSDFVDIPVTPQSNKVSSMRFQMGLNVSCLENYYGDRCQRYCKPDGLSYRCSLNGDRICLEGFFGEYCNHSNVCLREPCAPGAECVAKLAGRICICNGGDHPECYPENDPCAMSPCLNGGECGRSLTNPRGFICSCPKYYTGTFCEQRLSVCALAEEEGSSLMRETFTMTRRNAEQSEGTNNAMPETALCLNGGICVDHPKLFTYFCDCPKEWTGKRCEKRVIEQHDVTLAIGLSCGIFSVILLIGGIVYFCKRRRWKRRVTVLQERNTFIYETPFQQTNQSSGLTANDGIYATNGRDSYYEPIHPLLGDSLSIQRPTSSGSNDKNNPPLPARPSNLPVINISHKEAEPNSSIK</sequence>
<dbReference type="InterPro" id="IPR001774">
    <property type="entry name" value="DSL"/>
</dbReference>
<name>A0A5K3EYV0_MESCO</name>
<feature type="transmembrane region" description="Helical" evidence="11">
    <location>
        <begin position="373"/>
        <end position="397"/>
    </location>
</feature>
<evidence type="ECO:0000256" key="5">
    <source>
        <dbReference type="ARBA" id="ARBA00022782"/>
    </source>
</evidence>
<dbReference type="PANTHER" id="PTHR24049:SF22">
    <property type="entry name" value="DROSOPHILA CRUMBS HOMOLOG"/>
    <property type="match status" value="1"/>
</dbReference>
<feature type="domain" description="EGF-like" evidence="13">
    <location>
        <begin position="326"/>
        <end position="364"/>
    </location>
</feature>
<evidence type="ECO:0000259" key="13">
    <source>
        <dbReference type="PROSITE" id="PS50026"/>
    </source>
</evidence>
<keyword evidence="4 9" id="KW-0677">Repeat</keyword>
<evidence type="ECO:0000256" key="3">
    <source>
        <dbReference type="ARBA" id="ARBA00022729"/>
    </source>
</evidence>
<organism evidence="15">
    <name type="scientific">Mesocestoides corti</name>
    <name type="common">Flatworm</name>
    <dbReference type="NCBI Taxonomy" id="53468"/>
    <lineage>
        <taxon>Eukaryota</taxon>
        <taxon>Metazoa</taxon>
        <taxon>Spiralia</taxon>
        <taxon>Lophotrochozoa</taxon>
        <taxon>Platyhelminthes</taxon>
        <taxon>Cestoda</taxon>
        <taxon>Eucestoda</taxon>
        <taxon>Cyclophyllidea</taxon>
        <taxon>Mesocestoididae</taxon>
        <taxon>Mesocestoides</taxon>
    </lineage>
</organism>